<dbReference type="NCBIfam" id="TIGR00756">
    <property type="entry name" value="PPR"/>
    <property type="match status" value="5"/>
</dbReference>
<dbReference type="AlphaFoldDB" id="A0AAF0PYR4"/>
<feature type="repeat" description="PPR" evidence="3">
    <location>
        <begin position="253"/>
        <end position="287"/>
    </location>
</feature>
<dbReference type="PANTHER" id="PTHR47934">
    <property type="entry name" value="PENTATRICOPEPTIDE REPEAT-CONTAINING PROTEIN PET309, MITOCHONDRIAL"/>
    <property type="match status" value="1"/>
</dbReference>
<dbReference type="PANTHER" id="PTHR47934:SF13">
    <property type="entry name" value="OS06G0125300 PROTEIN"/>
    <property type="match status" value="1"/>
</dbReference>
<proteinExistence type="inferred from homology"/>
<dbReference type="Pfam" id="PF01535">
    <property type="entry name" value="PPR"/>
    <property type="match status" value="1"/>
</dbReference>
<evidence type="ECO:0000256" key="3">
    <source>
        <dbReference type="PROSITE-ProRule" id="PRU00708"/>
    </source>
</evidence>
<dbReference type="Pfam" id="PF13041">
    <property type="entry name" value="PPR_2"/>
    <property type="match status" value="3"/>
</dbReference>
<comment type="similarity">
    <text evidence="1">Belongs to the PPR family. P subfamily.</text>
</comment>
<evidence type="ECO:0000256" key="2">
    <source>
        <dbReference type="ARBA" id="ARBA00022737"/>
    </source>
</evidence>
<protein>
    <recommendedName>
        <fullName evidence="6">Pentatricopeptide repeat-containing protein</fullName>
    </recommendedName>
</protein>
<dbReference type="GO" id="GO:0006396">
    <property type="term" value="P:RNA processing"/>
    <property type="evidence" value="ECO:0007669"/>
    <property type="project" value="TreeGrafter"/>
</dbReference>
<name>A0AAF0PYR4_SOLVR</name>
<feature type="repeat" description="PPR" evidence="3">
    <location>
        <begin position="366"/>
        <end position="400"/>
    </location>
</feature>
<evidence type="ECO:0000313" key="5">
    <source>
        <dbReference type="Proteomes" id="UP001234989"/>
    </source>
</evidence>
<dbReference type="GO" id="GO:0007005">
    <property type="term" value="P:mitochondrion organization"/>
    <property type="evidence" value="ECO:0007669"/>
    <property type="project" value="TreeGrafter"/>
</dbReference>
<dbReference type="InterPro" id="IPR011990">
    <property type="entry name" value="TPR-like_helical_dom_sf"/>
</dbReference>
<dbReference type="Gene3D" id="1.25.40.10">
    <property type="entry name" value="Tetratricopeptide repeat domain"/>
    <property type="match status" value="3"/>
</dbReference>
<dbReference type="EMBL" id="CP133612">
    <property type="protein sequence ID" value="WMV11610.1"/>
    <property type="molecule type" value="Genomic_DNA"/>
</dbReference>
<keyword evidence="2" id="KW-0677">Repeat</keyword>
<dbReference type="InterPro" id="IPR002885">
    <property type="entry name" value="PPR_rpt"/>
</dbReference>
<dbReference type="InterPro" id="IPR051114">
    <property type="entry name" value="Mito_RNA_Proc_CCM1"/>
</dbReference>
<sequence length="465" mass="52025">MSICPKFAGHRRWVYTSINFTHLFSTTAGAIASAGTAVDDPFKTHPSYQHLATIKSKSELLQSYTVTPPIKPWPRYLSHKNLISLVKSQHDVNLSLQIFHHAGNFHPGFFHNYETYHSIINKLCRARAFDKVETLLAELRNSTIKCGEVLFINVIRNYGIASKPKLALKTFLRIEKFGVQRSVRSFNALLNALVQNKEYDFVYALFKNCQKKLHITPSVFTCNILLNALCKKDDINSAIKVLDEMPVMGIVPNVVSYTTILGCYVSLGDLVGAKRMFDEIIDRGWLPDATTYTILMHGYVKQGKFIDAAKIMDEMEDNGIGPNEVTYGIMIEAFCKETKSGMCEKGKLHEAGRLWDDMVDKGCVPNAFTYNMLIKGFCKVGNAKEGIRVLEEMLDKGCHPNKSTYSILIKGLLDSELNAEVLRVLALAASGDVDSETWGVLVAKFVTNVQNVCSVLDKTLSENEV</sequence>
<dbReference type="GO" id="GO:0003729">
    <property type="term" value="F:mRNA binding"/>
    <property type="evidence" value="ECO:0007669"/>
    <property type="project" value="TreeGrafter"/>
</dbReference>
<evidence type="ECO:0008006" key="6">
    <source>
        <dbReference type="Google" id="ProtNLM"/>
    </source>
</evidence>
<feature type="repeat" description="PPR" evidence="3">
    <location>
        <begin position="288"/>
        <end position="322"/>
    </location>
</feature>
<feature type="repeat" description="PPR" evidence="3">
    <location>
        <begin position="218"/>
        <end position="252"/>
    </location>
</feature>
<gene>
    <name evidence="4" type="ORF">MTR67_004995</name>
</gene>
<dbReference type="Pfam" id="PF13812">
    <property type="entry name" value="PPR_3"/>
    <property type="match status" value="1"/>
</dbReference>
<dbReference type="PROSITE" id="PS51375">
    <property type="entry name" value="PPR"/>
    <property type="match status" value="5"/>
</dbReference>
<organism evidence="4 5">
    <name type="scientific">Solanum verrucosum</name>
    <dbReference type="NCBI Taxonomy" id="315347"/>
    <lineage>
        <taxon>Eukaryota</taxon>
        <taxon>Viridiplantae</taxon>
        <taxon>Streptophyta</taxon>
        <taxon>Embryophyta</taxon>
        <taxon>Tracheophyta</taxon>
        <taxon>Spermatophyta</taxon>
        <taxon>Magnoliopsida</taxon>
        <taxon>eudicotyledons</taxon>
        <taxon>Gunneridae</taxon>
        <taxon>Pentapetalae</taxon>
        <taxon>asterids</taxon>
        <taxon>lamiids</taxon>
        <taxon>Solanales</taxon>
        <taxon>Solanaceae</taxon>
        <taxon>Solanoideae</taxon>
        <taxon>Solaneae</taxon>
        <taxon>Solanum</taxon>
    </lineage>
</organism>
<accession>A0AAF0PYR4</accession>
<keyword evidence="5" id="KW-1185">Reference proteome</keyword>
<evidence type="ECO:0000256" key="1">
    <source>
        <dbReference type="ARBA" id="ARBA00007626"/>
    </source>
</evidence>
<feature type="repeat" description="PPR" evidence="3">
    <location>
        <begin position="112"/>
        <end position="146"/>
    </location>
</feature>
<dbReference type="GO" id="GO:0005739">
    <property type="term" value="C:mitochondrion"/>
    <property type="evidence" value="ECO:0007669"/>
    <property type="project" value="TreeGrafter"/>
</dbReference>
<reference evidence="4" key="1">
    <citation type="submission" date="2023-08" db="EMBL/GenBank/DDBJ databases">
        <title>A de novo genome assembly of Solanum verrucosum Schlechtendal, a Mexican diploid species geographically isolated from the other diploid A-genome species in potato relatives.</title>
        <authorList>
            <person name="Hosaka K."/>
        </authorList>
    </citation>
    <scope>NUCLEOTIDE SEQUENCE</scope>
    <source>
        <tissue evidence="4">Young leaves</tissue>
    </source>
</reference>
<dbReference type="Proteomes" id="UP001234989">
    <property type="component" value="Chromosome 1"/>
</dbReference>
<evidence type="ECO:0000313" key="4">
    <source>
        <dbReference type="EMBL" id="WMV11610.1"/>
    </source>
</evidence>